<evidence type="ECO:0000313" key="3">
    <source>
        <dbReference type="Proteomes" id="UP000054526"/>
    </source>
</evidence>
<organism evidence="2 3">
    <name type="scientific">Cohnella kolymensis</name>
    <dbReference type="NCBI Taxonomy" id="1590652"/>
    <lineage>
        <taxon>Bacteria</taxon>
        <taxon>Bacillati</taxon>
        <taxon>Bacillota</taxon>
        <taxon>Bacilli</taxon>
        <taxon>Bacillales</taxon>
        <taxon>Paenibacillaceae</taxon>
        <taxon>Cohnella</taxon>
    </lineage>
</organism>
<comment type="caution">
    <text evidence="2">The sequence shown here is derived from an EMBL/GenBank/DDBJ whole genome shotgun (WGS) entry which is preliminary data.</text>
</comment>
<gene>
    <name evidence="2" type="ORF">SD71_05285</name>
</gene>
<dbReference type="RefSeq" id="WP_041060634.1">
    <property type="nucleotide sequence ID" value="NZ_JXAL01000004.1"/>
</dbReference>
<keyword evidence="3" id="KW-1185">Reference proteome</keyword>
<keyword evidence="1" id="KW-1133">Transmembrane helix</keyword>
<name>A0ABR5A6Y2_9BACL</name>
<feature type="transmembrane region" description="Helical" evidence="1">
    <location>
        <begin position="12"/>
        <end position="33"/>
    </location>
</feature>
<proteinExistence type="predicted"/>
<sequence length="135" mass="16088">MTDYSRSLMFGVSWFIQFMILFISFSVVVRLLFMPRNRWRINFRGWRRRQTPSWFLKLWRTDKESITLQERRVLLAGCGIRLLPEDYLAYRRFVLALLPGAAAVIYLLRLNGSIPVLTCWNLLFFFAGCYSCRCV</sequence>
<accession>A0ABR5A6Y2</accession>
<feature type="transmembrane region" description="Helical" evidence="1">
    <location>
        <begin position="114"/>
        <end position="132"/>
    </location>
</feature>
<reference evidence="2 3" key="1">
    <citation type="submission" date="2014-12" db="EMBL/GenBank/DDBJ databases">
        <title>Draft genome sequence of Cohnella kolymensis strain B-2846.</title>
        <authorList>
            <person name="Karlyshev A.V."/>
            <person name="Kudryashova E.B."/>
        </authorList>
    </citation>
    <scope>NUCLEOTIDE SEQUENCE [LARGE SCALE GENOMIC DNA]</scope>
    <source>
        <strain evidence="2 3">VKM B-2846</strain>
    </source>
</reference>
<protein>
    <submittedName>
        <fullName evidence="2">Uncharacterized protein</fullName>
    </submittedName>
</protein>
<dbReference type="Proteomes" id="UP000054526">
    <property type="component" value="Unassembled WGS sequence"/>
</dbReference>
<evidence type="ECO:0000256" key="1">
    <source>
        <dbReference type="SAM" id="Phobius"/>
    </source>
</evidence>
<keyword evidence="1" id="KW-0472">Membrane</keyword>
<dbReference type="EMBL" id="JXAL01000004">
    <property type="protein sequence ID" value="KIL36824.1"/>
    <property type="molecule type" value="Genomic_DNA"/>
</dbReference>
<evidence type="ECO:0000313" key="2">
    <source>
        <dbReference type="EMBL" id="KIL36824.1"/>
    </source>
</evidence>
<feature type="transmembrane region" description="Helical" evidence="1">
    <location>
        <begin position="89"/>
        <end position="108"/>
    </location>
</feature>
<keyword evidence="1" id="KW-0812">Transmembrane</keyword>